<dbReference type="AlphaFoldDB" id="A0A2U1IVZ4"/>
<feature type="compositionally biased region" description="Acidic residues" evidence="1">
    <location>
        <begin position="125"/>
        <end position="138"/>
    </location>
</feature>
<evidence type="ECO:0000256" key="2">
    <source>
        <dbReference type="SAM" id="SignalP"/>
    </source>
</evidence>
<dbReference type="EMBL" id="MBFU01001031">
    <property type="protein sequence ID" value="PVZ96995.1"/>
    <property type="molecule type" value="Genomic_DNA"/>
</dbReference>
<evidence type="ECO:0008006" key="5">
    <source>
        <dbReference type="Google" id="ProtNLM"/>
    </source>
</evidence>
<feature type="signal peptide" evidence="2">
    <location>
        <begin position="1"/>
        <end position="23"/>
    </location>
</feature>
<evidence type="ECO:0000256" key="1">
    <source>
        <dbReference type="SAM" id="MobiDB-lite"/>
    </source>
</evidence>
<sequence length="226" mass="25635">MRILGVNLSSAVLCIMYFKGITSSTNDTSVESDVDNGTSTECFKHDCKGNMNDKNCFLECYDLTNSNEATVIKAKKCFNYCNSLYLENFEMDKCISSCVGLFEYPPKNIVSDQDFMAIQKHQQNENDDDDDTDNETDSSTETSFVKPQEKPTSSLSDKTSDYKKTNMEKQGSGAMKNKFTEIKQTYEQVSICISDIKTGNTRIDFKLAHSLEQGLPTLIYHRFQYL</sequence>
<keyword evidence="2" id="KW-0732">Signal</keyword>
<protein>
    <recommendedName>
        <fullName evidence="5">Tim10-like domain-containing protein</fullName>
    </recommendedName>
</protein>
<reference evidence="3 4" key="1">
    <citation type="journal article" date="2018" name="MBio">
        <title>Comparative Genomics Reveals the Core Gene Toolbox for the Fungus-Insect Symbiosis.</title>
        <authorList>
            <person name="Wang Y."/>
            <person name="Stata M."/>
            <person name="Wang W."/>
            <person name="Stajich J.E."/>
            <person name="White M.M."/>
            <person name="Moncalvo J.M."/>
        </authorList>
    </citation>
    <scope>NUCLEOTIDE SEQUENCE [LARGE SCALE GENOMIC DNA]</scope>
    <source>
        <strain evidence="3 4">AUS-126-30</strain>
    </source>
</reference>
<evidence type="ECO:0000313" key="4">
    <source>
        <dbReference type="Proteomes" id="UP000245591"/>
    </source>
</evidence>
<keyword evidence="4" id="KW-1185">Reference proteome</keyword>
<accession>A0A2U1IVZ4</accession>
<feature type="region of interest" description="Disordered" evidence="1">
    <location>
        <begin position="122"/>
        <end position="170"/>
    </location>
</feature>
<feature type="chain" id="PRO_5015645027" description="Tim10-like domain-containing protein" evidence="2">
    <location>
        <begin position="24"/>
        <end position="226"/>
    </location>
</feature>
<proteinExistence type="predicted"/>
<name>A0A2U1IVZ4_SMIAN</name>
<evidence type="ECO:0000313" key="3">
    <source>
        <dbReference type="EMBL" id="PVZ96995.1"/>
    </source>
</evidence>
<organism evidence="3 4">
    <name type="scientific">Smittium angustum</name>
    <dbReference type="NCBI Taxonomy" id="133377"/>
    <lineage>
        <taxon>Eukaryota</taxon>
        <taxon>Fungi</taxon>
        <taxon>Fungi incertae sedis</taxon>
        <taxon>Zoopagomycota</taxon>
        <taxon>Kickxellomycotina</taxon>
        <taxon>Harpellomycetes</taxon>
        <taxon>Harpellales</taxon>
        <taxon>Legeriomycetaceae</taxon>
        <taxon>Smittium</taxon>
    </lineage>
</organism>
<dbReference type="Proteomes" id="UP000245591">
    <property type="component" value="Unassembled WGS sequence"/>
</dbReference>
<gene>
    <name evidence="3" type="ORF">BB558_007071</name>
</gene>
<feature type="compositionally biased region" description="Basic and acidic residues" evidence="1">
    <location>
        <begin position="158"/>
        <end position="167"/>
    </location>
</feature>
<comment type="caution">
    <text evidence="3">The sequence shown here is derived from an EMBL/GenBank/DDBJ whole genome shotgun (WGS) entry which is preliminary data.</text>
</comment>